<proteinExistence type="predicted"/>
<dbReference type="Gene3D" id="2.60.40.2190">
    <property type="match status" value="1"/>
</dbReference>
<feature type="region of interest" description="Disordered" evidence="1">
    <location>
        <begin position="1"/>
        <end position="28"/>
    </location>
</feature>
<name>Q1YE86_AURMS</name>
<dbReference type="HOGENOM" id="CLU_600881_0_0_5"/>
<dbReference type="Pfam" id="PF01674">
    <property type="entry name" value="Lipase_2"/>
    <property type="match status" value="1"/>
</dbReference>
<evidence type="ECO:0000256" key="1">
    <source>
        <dbReference type="SAM" id="MobiDB-lite"/>
    </source>
</evidence>
<dbReference type="EMBL" id="AAPJ01000009">
    <property type="protein sequence ID" value="EAS48513.1"/>
    <property type="molecule type" value="Genomic_DNA"/>
</dbReference>
<evidence type="ECO:0000313" key="3">
    <source>
        <dbReference type="EMBL" id="EAS48513.1"/>
    </source>
</evidence>
<organism evidence="3 4">
    <name type="scientific">Aurantimonas manganoxydans (strain ATCC BAA-1229 / DSM 21871 / SI85-9A1)</name>
    <dbReference type="NCBI Taxonomy" id="287752"/>
    <lineage>
        <taxon>Bacteria</taxon>
        <taxon>Pseudomonadati</taxon>
        <taxon>Pseudomonadota</taxon>
        <taxon>Alphaproteobacteria</taxon>
        <taxon>Hyphomicrobiales</taxon>
        <taxon>Aurantimonadaceae</taxon>
        <taxon>Aurantimonas</taxon>
    </lineage>
</organism>
<dbReference type="ESTHER" id="mobas-q1ye86">
    <property type="family name" value="6_AlphaBeta_hydrolase"/>
</dbReference>
<dbReference type="AlphaFoldDB" id="Q1YE86"/>
<sequence>MRKMAVRSRPRTPSGRCGWLPRSGGALSSTTQMVEEDPMTRWTRTGRGMGLAALTTALCGIVAGGPSVAAAAPDGAVPPIVFVHGDSDSAAFWMPVLWRFESNGVPAGRLFAVDIDHPAARLDDQVAQENRSSTEDAARAVAATVDRAVAETGADKVAIVGHSRGCQSARNYVKNFGGAARTATMVLAGCVHHGVYVNPEERTGSEYNGAGAFLTALNSPPAIPDGIDTTILRSDRFDLYAQPNGRFLGLPEQETGISYDAPELDGAPTVVLDGADHRETASSPEAFIAMYTAITGRPPARLEITSEERPQIGGEISGFASGAPTNRPLAGATLDIFAVDARTGERLGDAVFSQTVGEDGRYGPFRAAPDAAYEFVIAAKDYPLTRIYRAPFPRSTALAHLRLYPAPDLSAPGEIVGMMRPRGYFGIDDNATLDALPIAGRPENEPVPSVWRAAVAIPGDAPQTVTGGFDGEVIAARTSPDDPNDVVWIELTD</sequence>
<dbReference type="GO" id="GO:0016042">
    <property type="term" value="P:lipid catabolic process"/>
    <property type="evidence" value="ECO:0007669"/>
    <property type="project" value="InterPro"/>
</dbReference>
<dbReference type="GO" id="GO:0016787">
    <property type="term" value="F:hydrolase activity"/>
    <property type="evidence" value="ECO:0007669"/>
    <property type="project" value="InterPro"/>
</dbReference>
<dbReference type="Proteomes" id="UP000000321">
    <property type="component" value="Unassembled WGS sequence"/>
</dbReference>
<dbReference type="InterPro" id="IPR029058">
    <property type="entry name" value="AB_hydrolase_fold"/>
</dbReference>
<dbReference type="InterPro" id="IPR002918">
    <property type="entry name" value="Lipase_EstA/Esterase_EstB"/>
</dbReference>
<evidence type="ECO:0000259" key="2">
    <source>
        <dbReference type="Pfam" id="PF18067"/>
    </source>
</evidence>
<evidence type="ECO:0000313" key="4">
    <source>
        <dbReference type="Proteomes" id="UP000000321"/>
    </source>
</evidence>
<reference evidence="3 4" key="1">
    <citation type="journal article" date="2008" name="Appl. Environ. Microbiol.">
        <title>Genomic insights into Mn(II) oxidation by the marine alphaproteobacterium Aurantimonas sp. strain SI85-9A1.</title>
        <authorList>
            <person name="Dick G.J."/>
            <person name="Podell S."/>
            <person name="Johnson H.A."/>
            <person name="Rivera-Espinoza Y."/>
            <person name="Bernier-Latmani R."/>
            <person name="McCarthy J.K."/>
            <person name="Torpey J.W."/>
            <person name="Clement B.G."/>
            <person name="Gaasterland T."/>
            <person name="Tebo B.M."/>
        </authorList>
    </citation>
    <scope>NUCLEOTIDE SEQUENCE [LARGE SCALE GENOMIC DNA]</scope>
    <source>
        <strain evidence="3 4">SI85-9A1</strain>
    </source>
</reference>
<dbReference type="Gene3D" id="3.40.50.1820">
    <property type="entry name" value="alpha/beta hydrolase"/>
    <property type="match status" value="1"/>
</dbReference>
<feature type="domain" description="AFL C-terminal" evidence="2">
    <location>
        <begin position="315"/>
        <end position="403"/>
    </location>
</feature>
<dbReference type="Pfam" id="PF18067">
    <property type="entry name" value="Lipase_C"/>
    <property type="match status" value="1"/>
</dbReference>
<dbReference type="SUPFAM" id="SSF53474">
    <property type="entry name" value="alpha/beta-Hydrolases"/>
    <property type="match status" value="1"/>
</dbReference>
<accession>Q1YE86</accession>
<protein>
    <recommendedName>
        <fullName evidence="2">AFL C-terminal domain-containing protein</fullName>
    </recommendedName>
</protein>
<comment type="caution">
    <text evidence="3">The sequence shown here is derived from an EMBL/GenBank/DDBJ whole genome shotgun (WGS) entry which is preliminary data.</text>
</comment>
<dbReference type="InterPro" id="IPR040664">
    <property type="entry name" value="AFL_C"/>
</dbReference>
<feature type="compositionally biased region" description="Basic residues" evidence="1">
    <location>
        <begin position="1"/>
        <end position="10"/>
    </location>
</feature>
<dbReference type="BioCyc" id="AURANTIMONAS:SI859A1_03531-MONOMER"/>
<gene>
    <name evidence="3" type="ORF">SI859A1_03531</name>
</gene>
<keyword evidence="4" id="KW-1185">Reference proteome</keyword>